<protein>
    <recommendedName>
        <fullName evidence="3">DUF3253 domain-containing protein</fullName>
    </recommendedName>
</protein>
<dbReference type="Proteomes" id="UP000321638">
    <property type="component" value="Unassembled WGS sequence"/>
</dbReference>
<evidence type="ECO:0000313" key="2">
    <source>
        <dbReference type="Proteomes" id="UP000321638"/>
    </source>
</evidence>
<evidence type="ECO:0000313" key="1">
    <source>
        <dbReference type="EMBL" id="TXL71464.1"/>
    </source>
</evidence>
<dbReference type="OrthoDB" id="9950851at2"/>
<dbReference type="EMBL" id="VDUZ01000043">
    <property type="protein sequence ID" value="TXL71464.1"/>
    <property type="molecule type" value="Genomic_DNA"/>
</dbReference>
<name>A0A5C8PD38_9HYPH</name>
<sequence>MRCPAMAPVNRLAARLRDAVHKAAEGDMRRWIPLRDIQRKLRVTDDAIGQAAARHAADEGWVQTIGGRDVHSVRLTAEGVRLGNKIRIRLEAD</sequence>
<organism evidence="1 2">
    <name type="scientific">Vineibacter terrae</name>
    <dbReference type="NCBI Taxonomy" id="2586908"/>
    <lineage>
        <taxon>Bacteria</taxon>
        <taxon>Pseudomonadati</taxon>
        <taxon>Pseudomonadota</taxon>
        <taxon>Alphaproteobacteria</taxon>
        <taxon>Hyphomicrobiales</taxon>
        <taxon>Vineibacter</taxon>
    </lineage>
</organism>
<evidence type="ECO:0008006" key="3">
    <source>
        <dbReference type="Google" id="ProtNLM"/>
    </source>
</evidence>
<gene>
    <name evidence="1" type="ORF">FHP25_30000</name>
</gene>
<reference evidence="1 2" key="1">
    <citation type="submission" date="2019-06" db="EMBL/GenBank/DDBJ databases">
        <title>New taxonomy in bacterial strain CC-CFT640, isolated from vineyard.</title>
        <authorList>
            <person name="Lin S.-Y."/>
            <person name="Tsai C.-F."/>
            <person name="Young C.-C."/>
        </authorList>
    </citation>
    <scope>NUCLEOTIDE SEQUENCE [LARGE SCALE GENOMIC DNA]</scope>
    <source>
        <strain evidence="1 2">CC-CFT640</strain>
    </source>
</reference>
<keyword evidence="2" id="KW-1185">Reference proteome</keyword>
<proteinExistence type="predicted"/>
<dbReference type="RefSeq" id="WP_147850685.1">
    <property type="nucleotide sequence ID" value="NZ_VDUZ01000043.1"/>
</dbReference>
<dbReference type="AlphaFoldDB" id="A0A5C8PD38"/>
<accession>A0A5C8PD38</accession>
<comment type="caution">
    <text evidence="1">The sequence shown here is derived from an EMBL/GenBank/DDBJ whole genome shotgun (WGS) entry which is preliminary data.</text>
</comment>